<dbReference type="AlphaFoldDB" id="A0A4P7PPY4"/>
<name>A0A4P7PPY4_9FLAO</name>
<accession>A0A4P7PPY4</accession>
<dbReference type="Proteomes" id="UP000296862">
    <property type="component" value="Chromosome"/>
</dbReference>
<dbReference type="RefSeq" id="WP_136150742.1">
    <property type="nucleotide sequence ID" value="NZ_CP038810.1"/>
</dbReference>
<gene>
    <name evidence="2" type="ORF">GS03_00226</name>
</gene>
<feature type="chain" id="PRO_5020987595" description="TonB-dependent receptor SusC" evidence="1">
    <location>
        <begin position="19"/>
        <end position="250"/>
    </location>
</feature>
<feature type="signal peptide" evidence="1">
    <location>
        <begin position="1"/>
        <end position="18"/>
    </location>
</feature>
<evidence type="ECO:0000313" key="3">
    <source>
        <dbReference type="Proteomes" id="UP000296862"/>
    </source>
</evidence>
<sequence>MKLFKSIIIFLFFAQTFAQTPTLTLLKGKITSQIKELNDVNVANLRSESTTTTDKSGNFSMFVKVGDTLQFSGLQIVTKKAVITENDIAKQLYVQSLEAKVNALDEVEIKQYPNINAVSLGILQKPAKVYTPAERKLRTAGEFHWYSPLLIPFGGMPADGLINSISGRTAMLKKELAIEKKEKLLLKIEYLFKEEYFLENLKIPKEYLRGFWYYAVEDQKLVDALNAKNKIMARFIFSDLATKYLEFLKN</sequence>
<proteinExistence type="predicted"/>
<evidence type="ECO:0000256" key="1">
    <source>
        <dbReference type="SAM" id="SignalP"/>
    </source>
</evidence>
<keyword evidence="3" id="KW-1185">Reference proteome</keyword>
<keyword evidence="1" id="KW-0732">Signal</keyword>
<organism evidence="2 3">
    <name type="scientific">Flavobacterium sangjuense</name>
    <dbReference type="NCBI Taxonomy" id="2518177"/>
    <lineage>
        <taxon>Bacteria</taxon>
        <taxon>Pseudomonadati</taxon>
        <taxon>Bacteroidota</taxon>
        <taxon>Flavobacteriia</taxon>
        <taxon>Flavobacteriales</taxon>
        <taxon>Flavobacteriaceae</taxon>
        <taxon>Flavobacterium</taxon>
    </lineage>
</organism>
<reference evidence="2 3" key="1">
    <citation type="submission" date="2019-04" db="EMBL/GenBank/DDBJ databases">
        <title>Flavobacterium sp. GS03.</title>
        <authorList>
            <person name="Kim H."/>
        </authorList>
    </citation>
    <scope>NUCLEOTIDE SEQUENCE [LARGE SCALE GENOMIC DNA]</scope>
    <source>
        <strain evidence="2 3">GS03</strain>
    </source>
</reference>
<protein>
    <recommendedName>
        <fullName evidence="4">TonB-dependent receptor SusC</fullName>
    </recommendedName>
</protein>
<dbReference type="KEGG" id="fsn:GS03_00226"/>
<dbReference type="OrthoDB" id="1427655at2"/>
<dbReference type="EMBL" id="CP038810">
    <property type="protein sequence ID" value="QBZ96747.1"/>
    <property type="molecule type" value="Genomic_DNA"/>
</dbReference>
<evidence type="ECO:0008006" key="4">
    <source>
        <dbReference type="Google" id="ProtNLM"/>
    </source>
</evidence>
<evidence type="ECO:0000313" key="2">
    <source>
        <dbReference type="EMBL" id="QBZ96747.1"/>
    </source>
</evidence>